<dbReference type="Proteomes" id="UP000008281">
    <property type="component" value="Unassembled WGS sequence"/>
</dbReference>
<proteinExistence type="predicted"/>
<dbReference type="EMBL" id="DS268450">
    <property type="protein sequence ID" value="EFP03674.1"/>
    <property type="molecule type" value="Genomic_DNA"/>
</dbReference>
<sequence length="263" mass="29933">MANVIQENEQQAPEVQVQINENPAIQHVEEHLQGQEKQEDELGMANIQIGVLEDDSQNVDNNQVQDRHEIEERVHRDAIPPQFDIELPLEYVNGIIRPIPIRPRNHYAEAHGEINFEVFQNAQDLPASPPPTPKPPEYVNGIIRPTPIRPRNHYREAHGEINFEALQHVQNLPVSPPPALNGVESMFVVPLFQSHPLGQSANNVTYNFIFPREVIAPMPMPMPFPEQIEERPFEAGHPNWYVGMGIPGWDDILLYSPPPPDPF</sequence>
<reference evidence="1" key="1">
    <citation type="submission" date="2007-07" db="EMBL/GenBank/DDBJ databases">
        <title>PCAP assembly of the Caenorhabditis remanei genome.</title>
        <authorList>
            <consortium name="The Caenorhabditis remanei Sequencing Consortium"/>
            <person name="Wilson R.K."/>
        </authorList>
    </citation>
    <scope>NUCLEOTIDE SEQUENCE [LARGE SCALE GENOMIC DNA]</scope>
    <source>
        <strain evidence="1">PB4641</strain>
    </source>
</reference>
<protein>
    <submittedName>
        <fullName evidence="1">Uncharacterized protein</fullName>
    </submittedName>
</protein>
<dbReference type="AlphaFoldDB" id="E3MJQ7"/>
<accession>E3MJQ7</accession>
<name>E3MJQ7_CAERE</name>
<gene>
    <name evidence="1" type="ORF">CRE_19256</name>
</gene>
<evidence type="ECO:0000313" key="1">
    <source>
        <dbReference type="EMBL" id="EFP03674.1"/>
    </source>
</evidence>
<keyword evidence="2" id="KW-1185">Reference proteome</keyword>
<organism evidence="2">
    <name type="scientific">Caenorhabditis remanei</name>
    <name type="common">Caenorhabditis vulgaris</name>
    <dbReference type="NCBI Taxonomy" id="31234"/>
    <lineage>
        <taxon>Eukaryota</taxon>
        <taxon>Metazoa</taxon>
        <taxon>Ecdysozoa</taxon>
        <taxon>Nematoda</taxon>
        <taxon>Chromadorea</taxon>
        <taxon>Rhabditida</taxon>
        <taxon>Rhabditina</taxon>
        <taxon>Rhabditomorpha</taxon>
        <taxon>Rhabditoidea</taxon>
        <taxon>Rhabditidae</taxon>
        <taxon>Peloderinae</taxon>
        <taxon>Caenorhabditis</taxon>
    </lineage>
</organism>
<evidence type="ECO:0000313" key="2">
    <source>
        <dbReference type="Proteomes" id="UP000008281"/>
    </source>
</evidence>
<dbReference type="HOGENOM" id="CLU_1058608_0_0_1"/>